<keyword evidence="4 5" id="KW-0472">Membrane</keyword>
<gene>
    <name evidence="6" type="ORF">QIS74_11599</name>
</gene>
<protein>
    <recommendedName>
        <fullName evidence="8">Membrane-associated proteins in eicosanoid and glutathione metabolism</fullName>
    </recommendedName>
</protein>
<dbReference type="SUPFAM" id="SSF161084">
    <property type="entry name" value="MAPEG domain-like"/>
    <property type="match status" value="1"/>
</dbReference>
<organism evidence="6 7">
    <name type="scientific">Colletotrichum tabaci</name>
    <dbReference type="NCBI Taxonomy" id="1209068"/>
    <lineage>
        <taxon>Eukaryota</taxon>
        <taxon>Fungi</taxon>
        <taxon>Dikarya</taxon>
        <taxon>Ascomycota</taxon>
        <taxon>Pezizomycotina</taxon>
        <taxon>Sordariomycetes</taxon>
        <taxon>Hypocreomycetidae</taxon>
        <taxon>Glomerellales</taxon>
        <taxon>Glomerellaceae</taxon>
        <taxon>Colletotrichum</taxon>
        <taxon>Colletotrichum destructivum species complex</taxon>
    </lineage>
</organism>
<dbReference type="PANTHER" id="PTHR35814">
    <property type="match status" value="1"/>
</dbReference>
<dbReference type="InterPro" id="IPR023352">
    <property type="entry name" value="MAPEG-like_dom_sf"/>
</dbReference>
<dbReference type="PANTHER" id="PTHR35814:SF1">
    <property type="entry name" value="GLUTATHIONE S-TRANSFERASE-RELATED"/>
    <property type="match status" value="1"/>
</dbReference>
<name>A0AAV9SYP5_9PEZI</name>
<dbReference type="Gene3D" id="1.20.120.550">
    <property type="entry name" value="Membrane associated eicosanoid/glutathione metabolism-like domain"/>
    <property type="match status" value="1"/>
</dbReference>
<keyword evidence="3 5" id="KW-1133">Transmembrane helix</keyword>
<dbReference type="EMBL" id="JASAOK010000047">
    <property type="protein sequence ID" value="KAK6210015.1"/>
    <property type="molecule type" value="Genomic_DNA"/>
</dbReference>
<evidence type="ECO:0008006" key="8">
    <source>
        <dbReference type="Google" id="ProtNLM"/>
    </source>
</evidence>
<evidence type="ECO:0000256" key="1">
    <source>
        <dbReference type="ARBA" id="ARBA00004370"/>
    </source>
</evidence>
<dbReference type="Proteomes" id="UP001327957">
    <property type="component" value="Unassembled WGS sequence"/>
</dbReference>
<comment type="subcellular location">
    <subcellularLocation>
        <location evidence="1">Membrane</location>
    </subcellularLocation>
</comment>
<feature type="transmembrane region" description="Helical" evidence="5">
    <location>
        <begin position="132"/>
        <end position="152"/>
    </location>
</feature>
<proteinExistence type="predicted"/>
<dbReference type="InterPro" id="IPR001129">
    <property type="entry name" value="Membr-assoc_MAPEG"/>
</dbReference>
<sequence length="158" mass="16925">MSTRPIGLTTVPKLLPVTGTFALPFAVYYAFLSLRVVGERLKDKHYLGQDSSRPGADSEKSPGANKLYLASRSHANFAETVPWAFVLASLVELNGGSRKALGWLLGSFLVLRVVHAELGIMQVQGTGNGRPVGYFGSIGVVGTLAAYGAYLVKGYWGY</sequence>
<feature type="transmembrane region" description="Helical" evidence="5">
    <location>
        <begin position="14"/>
        <end position="34"/>
    </location>
</feature>
<evidence type="ECO:0000256" key="5">
    <source>
        <dbReference type="SAM" id="Phobius"/>
    </source>
</evidence>
<accession>A0AAV9SYP5</accession>
<reference evidence="6 7" key="1">
    <citation type="submission" date="2023-04" db="EMBL/GenBank/DDBJ databases">
        <title>Colletotrichum tabacum stain YC1 causing leaf anthracnose on Nicotiana tabacum(L.) cv.</title>
        <authorList>
            <person name="Ji Z."/>
            <person name="Wang M."/>
            <person name="Zhang J."/>
            <person name="Wang N."/>
            <person name="Zhou Z."/>
        </authorList>
    </citation>
    <scope>NUCLEOTIDE SEQUENCE [LARGE SCALE GENOMIC DNA]</scope>
    <source>
        <strain evidence="6 7">YC1</strain>
    </source>
</reference>
<comment type="caution">
    <text evidence="6">The sequence shown here is derived from an EMBL/GenBank/DDBJ whole genome shotgun (WGS) entry which is preliminary data.</text>
</comment>
<dbReference type="AlphaFoldDB" id="A0AAV9SYP5"/>
<evidence type="ECO:0000256" key="3">
    <source>
        <dbReference type="ARBA" id="ARBA00022989"/>
    </source>
</evidence>
<evidence type="ECO:0000256" key="4">
    <source>
        <dbReference type="ARBA" id="ARBA00023136"/>
    </source>
</evidence>
<dbReference type="Pfam" id="PF01124">
    <property type="entry name" value="MAPEG"/>
    <property type="match status" value="1"/>
</dbReference>
<evidence type="ECO:0000313" key="7">
    <source>
        <dbReference type="Proteomes" id="UP001327957"/>
    </source>
</evidence>
<keyword evidence="2 5" id="KW-0812">Transmembrane</keyword>
<evidence type="ECO:0000256" key="2">
    <source>
        <dbReference type="ARBA" id="ARBA00022692"/>
    </source>
</evidence>
<dbReference type="GO" id="GO:0016020">
    <property type="term" value="C:membrane"/>
    <property type="evidence" value="ECO:0007669"/>
    <property type="project" value="UniProtKB-SubCell"/>
</dbReference>
<evidence type="ECO:0000313" key="6">
    <source>
        <dbReference type="EMBL" id="KAK6210015.1"/>
    </source>
</evidence>
<keyword evidence="7" id="KW-1185">Reference proteome</keyword>